<dbReference type="Proteomes" id="UP000324104">
    <property type="component" value="Unassembled WGS sequence"/>
</dbReference>
<dbReference type="InterPro" id="IPR036291">
    <property type="entry name" value="NAD(P)-bd_dom_sf"/>
</dbReference>
<accession>A0A5D5AK32</accession>
<dbReference type="AlphaFoldDB" id="A0A5D5AK32"/>
<dbReference type="SUPFAM" id="SSF51735">
    <property type="entry name" value="NAD(P)-binding Rossmann-fold domains"/>
    <property type="match status" value="1"/>
</dbReference>
<dbReference type="EMBL" id="VTAW01000019">
    <property type="protein sequence ID" value="TYT61375.1"/>
    <property type="molecule type" value="Genomic_DNA"/>
</dbReference>
<name>A0A5D5AK32_9EURY</name>
<evidence type="ECO:0000313" key="1">
    <source>
        <dbReference type="EMBL" id="TYT61375.1"/>
    </source>
</evidence>
<gene>
    <name evidence="1" type="ORF">FYC77_14015</name>
</gene>
<dbReference type="Gene3D" id="3.40.50.720">
    <property type="entry name" value="NAD(P)-binding Rossmann-like Domain"/>
    <property type="match status" value="1"/>
</dbReference>
<organism evidence="1 2">
    <name type="scientific">Natrialba swarupiae</name>
    <dbReference type="NCBI Taxonomy" id="2448032"/>
    <lineage>
        <taxon>Archaea</taxon>
        <taxon>Methanobacteriati</taxon>
        <taxon>Methanobacteriota</taxon>
        <taxon>Stenosarchaea group</taxon>
        <taxon>Halobacteria</taxon>
        <taxon>Halobacteriales</taxon>
        <taxon>Natrialbaceae</taxon>
        <taxon>Natrialba</taxon>
    </lineage>
</organism>
<sequence length="79" mass="8495">MSAVHVAAALGARPIAVDVRPEPLERARELEAAETIDATAVHDVAQEIVGERLSLEDVPETLSAMDEYRTVGIPVVTQF</sequence>
<comment type="caution">
    <text evidence="1">The sequence shown here is derived from an EMBL/GenBank/DDBJ whole genome shotgun (WGS) entry which is preliminary data.</text>
</comment>
<evidence type="ECO:0008006" key="3">
    <source>
        <dbReference type="Google" id="ProtNLM"/>
    </source>
</evidence>
<proteinExistence type="predicted"/>
<reference evidence="1 2" key="1">
    <citation type="submission" date="2019-08" db="EMBL/GenBank/DDBJ databases">
        <title>Archaea genome.</title>
        <authorList>
            <person name="Kajale S."/>
            <person name="Shouche Y."/>
            <person name="Deshpande N."/>
            <person name="Sharma A."/>
        </authorList>
    </citation>
    <scope>NUCLEOTIDE SEQUENCE [LARGE SCALE GENOMIC DNA]</scope>
    <source>
        <strain evidence="1 2">ESP3B_9</strain>
    </source>
</reference>
<evidence type="ECO:0000313" key="2">
    <source>
        <dbReference type="Proteomes" id="UP000324104"/>
    </source>
</evidence>
<protein>
    <recommendedName>
        <fullName evidence="3">Zinc-binding dehydrogenase</fullName>
    </recommendedName>
</protein>
<keyword evidence="2" id="KW-1185">Reference proteome</keyword>